<proteinExistence type="predicted"/>
<evidence type="ECO:0000259" key="1">
    <source>
        <dbReference type="Pfam" id="PF19313"/>
    </source>
</evidence>
<dbReference type="SUPFAM" id="SSF49344">
    <property type="entry name" value="CBD9-like"/>
    <property type="match status" value="1"/>
</dbReference>
<sequence>MKLCLFGLFIFLNLLSYSSSKKHPNLRGLKTDPAVNKKNSDFILHVKKAAEHIKIDGLISEPDWEVAEKAKDFRLVLPVDSGFAKSPSEVVMTYDDKAFYLGITFFDTIPGKRITESFRRDFVFGNNDNVLVFFDTFLDQTNGFSFGASVSGAKWDGTQSNGGTVNLNWDCKWDSKTKQYPDRWVTEMRIPFRSVRFKSGADKWGVNFSRLDLKTNEKSSWAPVPRQFATASLAYAGVLQWDKPLPKSKMMFSVIPYIFGSAAKNFESGTNTTYRKDFGFDAKLGLSTSMNLDLTYNPDFSQAEVDQQVTNLDRFELFFPEKRQFFLENSDLFSNYGFASVTPFFSRRIGLDAPVLAGARLSGKLGDNWRLGLLDMQTEKTDNQLSRNFMVAALQRKMFSRSNIGLILVNKEYMDEPLAQNFNRVAGIDYNLASRNNAWSGKLFYHRSFSPENPRKQFAQGASLIYNTRRIHAGMTQASVGENYDAEAGYVRRNGYNMLNPEFSLLWVPNKKVVSHGIVSTANYYFDPNYNQLDHEISLMYKFEFSSRAIVDAGIKDYYILLSQDFDPTHMNSAVLAKGTDYSYQVGFVDYTSDTRSLFNYAATISAGSFYNGNIASFSGHATYRYQPYLNMTMNFSYTDINLPGSFERARFWLLGPKLDLTLSDKVFFSSFVQYNEQIDNMNINLRFQWRYKPVSDLFIVYTDNYYTGNWSPRNRALVLKLSYWFN</sequence>
<dbReference type="EMBL" id="AP018694">
    <property type="protein sequence ID" value="BBE18967.1"/>
    <property type="molecule type" value="Genomic_DNA"/>
</dbReference>
<organism evidence="2 3">
    <name type="scientific">Aquipluma nitroreducens</name>
    <dbReference type="NCBI Taxonomy" id="2010828"/>
    <lineage>
        <taxon>Bacteria</taxon>
        <taxon>Pseudomonadati</taxon>
        <taxon>Bacteroidota</taxon>
        <taxon>Bacteroidia</taxon>
        <taxon>Marinilabiliales</taxon>
        <taxon>Prolixibacteraceae</taxon>
        <taxon>Aquipluma</taxon>
    </lineage>
</organism>
<dbReference type="CDD" id="cd09618">
    <property type="entry name" value="CBM9_like_2"/>
    <property type="match status" value="1"/>
</dbReference>
<protein>
    <recommendedName>
        <fullName evidence="1">DUF5916 domain-containing protein</fullName>
    </recommendedName>
</protein>
<dbReference type="Gene3D" id="2.60.40.1190">
    <property type="match status" value="1"/>
</dbReference>
<gene>
    <name evidence="2" type="ORF">AQPE_3140</name>
</gene>
<keyword evidence="3" id="KW-1185">Reference proteome</keyword>
<accession>A0A5K7SBX8</accession>
<dbReference type="RefSeq" id="WP_318347251.1">
    <property type="nucleotide sequence ID" value="NZ_AP018694.1"/>
</dbReference>
<feature type="domain" description="DUF5916" evidence="1">
    <location>
        <begin position="253"/>
        <end position="351"/>
    </location>
</feature>
<dbReference type="InterPro" id="IPR045670">
    <property type="entry name" value="DUF5916"/>
</dbReference>
<reference evidence="2" key="1">
    <citation type="journal article" date="2020" name="Int. J. Syst. Evol. Microbiol.">
        <title>Aquipluma nitroreducens gen. nov. sp. nov., a novel facultatively anaerobic bacterium isolated from a freshwater lake.</title>
        <authorList>
            <person name="Watanabe M."/>
            <person name="Kojima H."/>
            <person name="Fukui M."/>
        </authorList>
    </citation>
    <scope>NUCLEOTIDE SEQUENCE</scope>
    <source>
        <strain evidence="2">MeG22</strain>
    </source>
</reference>
<dbReference type="KEGG" id="anf:AQPE_3140"/>
<evidence type="ECO:0000313" key="3">
    <source>
        <dbReference type="Proteomes" id="UP001193389"/>
    </source>
</evidence>
<dbReference type="Pfam" id="PF19313">
    <property type="entry name" value="DUF5916"/>
    <property type="match status" value="1"/>
</dbReference>
<evidence type="ECO:0000313" key="2">
    <source>
        <dbReference type="EMBL" id="BBE18967.1"/>
    </source>
</evidence>
<dbReference type="AlphaFoldDB" id="A0A5K7SBX8"/>
<dbReference type="Proteomes" id="UP001193389">
    <property type="component" value="Chromosome"/>
</dbReference>
<name>A0A5K7SBX8_9BACT</name>